<dbReference type="EMBL" id="MCGO01000003">
    <property type="protein sequence ID" value="ORY52490.1"/>
    <property type="molecule type" value="Genomic_DNA"/>
</dbReference>
<protein>
    <submittedName>
        <fullName evidence="2">Uncharacterized protein</fullName>
    </submittedName>
</protein>
<evidence type="ECO:0000313" key="3">
    <source>
        <dbReference type="Proteomes" id="UP000193642"/>
    </source>
</evidence>
<sequence length="220" mass="25313">MSGTHLAVNLNKEVVNLSKLVSIREDLVAWFELSARRPTNSKHRLQQHTGDNVSEEKHFGCWIGCKERKKENSENSTLPKNVQLCLGRPLFQLSCPFLLELIHFHDVIWKKRTGVCQCRPKKQKMTALASHHTSRESIPPTTIQQQQQPNAHHPHDGIRSRLQNLTHEATNHVLASFRHSKQNINEPTHPPQPQPPPPQLRLQNDSQLVRQLARIQVRKT</sequence>
<feature type="region of interest" description="Disordered" evidence="1">
    <location>
        <begin position="182"/>
        <end position="202"/>
    </location>
</feature>
<evidence type="ECO:0000313" key="2">
    <source>
        <dbReference type="EMBL" id="ORY52490.1"/>
    </source>
</evidence>
<comment type="caution">
    <text evidence="2">The sequence shown here is derived from an EMBL/GenBank/DDBJ whole genome shotgun (WGS) entry which is preliminary data.</text>
</comment>
<feature type="compositionally biased region" description="Low complexity" evidence="1">
    <location>
        <begin position="138"/>
        <end position="149"/>
    </location>
</feature>
<reference evidence="2 3" key="1">
    <citation type="submission" date="2016-07" db="EMBL/GenBank/DDBJ databases">
        <title>Pervasive Adenine N6-methylation of Active Genes in Fungi.</title>
        <authorList>
            <consortium name="DOE Joint Genome Institute"/>
            <person name="Mondo S.J."/>
            <person name="Dannebaum R.O."/>
            <person name="Kuo R.C."/>
            <person name="Labutti K."/>
            <person name="Haridas S."/>
            <person name="Kuo A."/>
            <person name="Salamov A."/>
            <person name="Ahrendt S.R."/>
            <person name="Lipzen A."/>
            <person name="Sullivan W."/>
            <person name="Andreopoulos W.B."/>
            <person name="Clum A."/>
            <person name="Lindquist E."/>
            <person name="Daum C."/>
            <person name="Ramamoorthy G.K."/>
            <person name="Gryganskyi A."/>
            <person name="Culley D."/>
            <person name="Magnuson J.K."/>
            <person name="James T.Y."/>
            <person name="O'Malley M.A."/>
            <person name="Stajich J.E."/>
            <person name="Spatafora J.W."/>
            <person name="Visel A."/>
            <person name="Grigoriev I.V."/>
        </authorList>
    </citation>
    <scope>NUCLEOTIDE SEQUENCE [LARGE SCALE GENOMIC DNA]</scope>
    <source>
        <strain evidence="2 3">JEL800</strain>
    </source>
</reference>
<organism evidence="2 3">
    <name type="scientific">Rhizoclosmatium globosum</name>
    <dbReference type="NCBI Taxonomy" id="329046"/>
    <lineage>
        <taxon>Eukaryota</taxon>
        <taxon>Fungi</taxon>
        <taxon>Fungi incertae sedis</taxon>
        <taxon>Chytridiomycota</taxon>
        <taxon>Chytridiomycota incertae sedis</taxon>
        <taxon>Chytridiomycetes</taxon>
        <taxon>Chytridiales</taxon>
        <taxon>Chytriomycetaceae</taxon>
        <taxon>Rhizoclosmatium</taxon>
    </lineage>
</organism>
<proteinExistence type="predicted"/>
<name>A0A1Y2CZR0_9FUNG</name>
<feature type="compositionally biased region" description="Pro residues" evidence="1">
    <location>
        <begin position="188"/>
        <end position="199"/>
    </location>
</feature>
<keyword evidence="3" id="KW-1185">Reference proteome</keyword>
<dbReference type="Proteomes" id="UP000193642">
    <property type="component" value="Unassembled WGS sequence"/>
</dbReference>
<dbReference type="AlphaFoldDB" id="A0A1Y2CZR0"/>
<feature type="region of interest" description="Disordered" evidence="1">
    <location>
        <begin position="127"/>
        <end position="157"/>
    </location>
</feature>
<gene>
    <name evidence="2" type="ORF">BCR33DRAFT_318863</name>
</gene>
<accession>A0A1Y2CZR0</accession>
<evidence type="ECO:0000256" key="1">
    <source>
        <dbReference type="SAM" id="MobiDB-lite"/>
    </source>
</evidence>